<comment type="caution">
    <text evidence="1">The sequence shown here is derived from an EMBL/GenBank/DDBJ whole genome shotgun (WGS) entry which is preliminary data.</text>
</comment>
<dbReference type="EMBL" id="VSSQ01103340">
    <property type="protein sequence ID" value="MPN44312.1"/>
    <property type="molecule type" value="Genomic_DNA"/>
</dbReference>
<evidence type="ECO:0000313" key="1">
    <source>
        <dbReference type="EMBL" id="MPN44312.1"/>
    </source>
</evidence>
<organism evidence="1">
    <name type="scientific">bioreactor metagenome</name>
    <dbReference type="NCBI Taxonomy" id="1076179"/>
    <lineage>
        <taxon>unclassified sequences</taxon>
        <taxon>metagenomes</taxon>
        <taxon>ecological metagenomes</taxon>
    </lineage>
</organism>
<gene>
    <name evidence="1" type="ORF">SDC9_191874</name>
</gene>
<reference evidence="1" key="1">
    <citation type="submission" date="2019-08" db="EMBL/GenBank/DDBJ databases">
        <authorList>
            <person name="Kucharzyk K."/>
            <person name="Murdoch R.W."/>
            <person name="Higgins S."/>
            <person name="Loffler F."/>
        </authorList>
    </citation>
    <scope>NUCLEOTIDE SEQUENCE</scope>
</reference>
<name>A0A645I0P4_9ZZZZ</name>
<dbReference type="AlphaFoldDB" id="A0A645I0P4"/>
<protein>
    <submittedName>
        <fullName evidence="1">Uncharacterized protein</fullName>
    </submittedName>
</protein>
<proteinExistence type="predicted"/>
<accession>A0A645I0P4</accession>
<sequence>MIHDFLGKSGFALENRVIGLQRLQARQIFRAPNRILQDFACPFLRIRREFDRSSIGFREELALRHQLDQIPIVFIGECDRRCGKCLDIPIDQWHVAPTGNGRSVQRLLCERCFYSFSSIKFKFFCHSVRPPVRLVSTSALLATGRRRQECAMRLSPVQL</sequence>